<protein>
    <submittedName>
        <fullName evidence="2">Uncharacterized protein</fullName>
    </submittedName>
</protein>
<dbReference type="EMBL" id="JACEIK010001578">
    <property type="protein sequence ID" value="MCD7470514.1"/>
    <property type="molecule type" value="Genomic_DNA"/>
</dbReference>
<organism evidence="2 3">
    <name type="scientific">Datura stramonium</name>
    <name type="common">Jimsonweed</name>
    <name type="synonym">Common thornapple</name>
    <dbReference type="NCBI Taxonomy" id="4076"/>
    <lineage>
        <taxon>Eukaryota</taxon>
        <taxon>Viridiplantae</taxon>
        <taxon>Streptophyta</taxon>
        <taxon>Embryophyta</taxon>
        <taxon>Tracheophyta</taxon>
        <taxon>Spermatophyta</taxon>
        <taxon>Magnoliopsida</taxon>
        <taxon>eudicotyledons</taxon>
        <taxon>Gunneridae</taxon>
        <taxon>Pentapetalae</taxon>
        <taxon>asterids</taxon>
        <taxon>lamiids</taxon>
        <taxon>Solanales</taxon>
        <taxon>Solanaceae</taxon>
        <taxon>Solanoideae</taxon>
        <taxon>Datureae</taxon>
        <taxon>Datura</taxon>
    </lineage>
</organism>
<proteinExistence type="predicted"/>
<name>A0ABS8TIX5_DATST</name>
<feature type="region of interest" description="Disordered" evidence="1">
    <location>
        <begin position="75"/>
        <end position="96"/>
    </location>
</feature>
<evidence type="ECO:0000313" key="3">
    <source>
        <dbReference type="Proteomes" id="UP000823775"/>
    </source>
</evidence>
<evidence type="ECO:0000313" key="2">
    <source>
        <dbReference type="EMBL" id="MCD7470514.1"/>
    </source>
</evidence>
<evidence type="ECO:0000256" key="1">
    <source>
        <dbReference type="SAM" id="MobiDB-lite"/>
    </source>
</evidence>
<sequence length="121" mass="13746">MRRGFRLIEKSGVVRWGRRGGFDWVETGKKEEEGGRRIWVMRGCEGEGKRGVAEVWRFAGVLGGVLVVTRASEKERGDGVAGSNLAEKTKRRPTEDGHFVMMGIPERRFGGIRREMRKRGR</sequence>
<reference evidence="2 3" key="1">
    <citation type="journal article" date="2021" name="BMC Genomics">
        <title>Datura genome reveals duplications of psychoactive alkaloid biosynthetic genes and high mutation rate following tissue culture.</title>
        <authorList>
            <person name="Rajewski A."/>
            <person name="Carter-House D."/>
            <person name="Stajich J."/>
            <person name="Litt A."/>
        </authorList>
    </citation>
    <scope>NUCLEOTIDE SEQUENCE [LARGE SCALE GENOMIC DNA]</scope>
    <source>
        <strain evidence="2">AR-01</strain>
    </source>
</reference>
<dbReference type="Proteomes" id="UP000823775">
    <property type="component" value="Unassembled WGS sequence"/>
</dbReference>
<keyword evidence="3" id="KW-1185">Reference proteome</keyword>
<gene>
    <name evidence="2" type="ORF">HAX54_010442</name>
</gene>
<accession>A0ABS8TIX5</accession>
<comment type="caution">
    <text evidence="2">The sequence shown here is derived from an EMBL/GenBank/DDBJ whole genome shotgun (WGS) entry which is preliminary data.</text>
</comment>